<reference evidence="7" key="1">
    <citation type="submission" date="2018-11" db="EMBL/GenBank/DDBJ databases">
        <authorList>
            <consortium name="Genoscope - CEA"/>
            <person name="William W."/>
        </authorList>
    </citation>
    <scope>NUCLEOTIDE SEQUENCE</scope>
</reference>
<proteinExistence type="predicted"/>
<dbReference type="PANTHER" id="PTHR10783:SF118">
    <property type="entry name" value="EXS DOMAIN-CONTAINING PROTEIN"/>
    <property type="match status" value="1"/>
</dbReference>
<evidence type="ECO:0000259" key="6">
    <source>
        <dbReference type="Pfam" id="PF03124"/>
    </source>
</evidence>
<organism evidence="7">
    <name type="scientific">Brassica oleracea</name>
    <name type="common">Wild cabbage</name>
    <dbReference type="NCBI Taxonomy" id="3712"/>
    <lineage>
        <taxon>Eukaryota</taxon>
        <taxon>Viridiplantae</taxon>
        <taxon>Streptophyta</taxon>
        <taxon>Embryophyta</taxon>
        <taxon>Tracheophyta</taxon>
        <taxon>Spermatophyta</taxon>
        <taxon>Magnoliopsida</taxon>
        <taxon>eudicotyledons</taxon>
        <taxon>Gunneridae</taxon>
        <taxon>Pentapetalae</taxon>
        <taxon>rosids</taxon>
        <taxon>malvids</taxon>
        <taxon>Brassicales</taxon>
        <taxon>Brassicaceae</taxon>
        <taxon>Brassiceae</taxon>
        <taxon>Brassica</taxon>
    </lineage>
</organism>
<dbReference type="Pfam" id="PF03124">
    <property type="entry name" value="EXS"/>
    <property type="match status" value="1"/>
</dbReference>
<name>A0A3P6EDM1_BRAOL</name>
<evidence type="ECO:0000256" key="5">
    <source>
        <dbReference type="SAM" id="Phobius"/>
    </source>
</evidence>
<comment type="subcellular location">
    <subcellularLocation>
        <location evidence="1">Membrane</location>
        <topology evidence="1">Multi-pass membrane protein</topology>
    </subcellularLocation>
</comment>
<dbReference type="InterPro" id="IPR004342">
    <property type="entry name" value="EXS_C"/>
</dbReference>
<feature type="transmembrane region" description="Helical" evidence="5">
    <location>
        <begin position="34"/>
        <end position="55"/>
    </location>
</feature>
<dbReference type="EMBL" id="LR031877">
    <property type="protein sequence ID" value="VDD42387.1"/>
    <property type="molecule type" value="Genomic_DNA"/>
</dbReference>
<dbReference type="GO" id="GO:0016036">
    <property type="term" value="P:cellular response to phosphate starvation"/>
    <property type="evidence" value="ECO:0007669"/>
    <property type="project" value="TreeGrafter"/>
</dbReference>
<evidence type="ECO:0000256" key="3">
    <source>
        <dbReference type="ARBA" id="ARBA00022989"/>
    </source>
</evidence>
<dbReference type="GO" id="GO:0005886">
    <property type="term" value="C:plasma membrane"/>
    <property type="evidence" value="ECO:0007669"/>
    <property type="project" value="TreeGrafter"/>
</dbReference>
<evidence type="ECO:0000256" key="4">
    <source>
        <dbReference type="ARBA" id="ARBA00023136"/>
    </source>
</evidence>
<keyword evidence="2 5" id="KW-0812">Transmembrane</keyword>
<evidence type="ECO:0000256" key="1">
    <source>
        <dbReference type="ARBA" id="ARBA00004141"/>
    </source>
</evidence>
<dbReference type="AlphaFoldDB" id="A0A3P6EDM1"/>
<dbReference type="GO" id="GO:0000822">
    <property type="term" value="F:inositol hexakisphosphate binding"/>
    <property type="evidence" value="ECO:0007669"/>
    <property type="project" value="TreeGrafter"/>
</dbReference>
<evidence type="ECO:0000256" key="2">
    <source>
        <dbReference type="ARBA" id="ARBA00022692"/>
    </source>
</evidence>
<gene>
    <name evidence="7" type="ORF">BOLC5T29934H</name>
</gene>
<dbReference type="PANTHER" id="PTHR10783">
    <property type="entry name" value="XENOTROPIC AND POLYTROPIC RETROVIRUS RECEPTOR 1-RELATED"/>
    <property type="match status" value="1"/>
</dbReference>
<evidence type="ECO:0000313" key="7">
    <source>
        <dbReference type="EMBL" id="VDD42387.1"/>
    </source>
</evidence>
<dbReference type="GO" id="GO:0006817">
    <property type="term" value="P:phosphate ion transport"/>
    <property type="evidence" value="ECO:0007669"/>
    <property type="project" value="TreeGrafter"/>
</dbReference>
<feature type="transmembrane region" description="Helical" evidence="5">
    <location>
        <begin position="142"/>
        <end position="167"/>
    </location>
</feature>
<keyword evidence="3 5" id="KW-1133">Transmembrane helix</keyword>
<protein>
    <recommendedName>
        <fullName evidence="6">EXS domain-containing protein</fullName>
    </recommendedName>
</protein>
<sequence length="253" mass="29090">MRFLSYSGSCCDNPHQNSLQEDGQEIYMNTMFRLYSWFGFVMLHIMVYAANIYYWRRYRINYSKIFGFKQGTELGHRQVLLVAFSIGVFALLCVLANLDMEVDPETKDYQAFTELLPLFLLIGIFGVLYLPFDFFYHSKRKFYLTCMFHCIAAPFMRYHLLIASWAINSLARFKLFEASSSTYVTMVGVTSNTERTLVPSLMRTMVSSSLLLSSLSSLASFSACDDWLMIKNGSQVERTQVLLDNSGGLLQNC</sequence>
<keyword evidence="4 5" id="KW-0472">Membrane</keyword>
<accession>A0A3P6EDM1</accession>
<feature type="transmembrane region" description="Helical" evidence="5">
    <location>
        <begin position="110"/>
        <end position="130"/>
    </location>
</feature>
<feature type="transmembrane region" description="Helical" evidence="5">
    <location>
        <begin position="79"/>
        <end position="98"/>
    </location>
</feature>
<feature type="domain" description="EXS" evidence="6">
    <location>
        <begin position="31"/>
        <end position="159"/>
    </location>
</feature>
<dbReference type="GO" id="GO:0005802">
    <property type="term" value="C:trans-Golgi network"/>
    <property type="evidence" value="ECO:0007669"/>
    <property type="project" value="TreeGrafter"/>
</dbReference>